<evidence type="ECO:0000313" key="1">
    <source>
        <dbReference type="EMBL" id="MBB6553221.1"/>
    </source>
</evidence>
<proteinExistence type="predicted"/>
<name>A0A7X0P1D3_9ACTN</name>
<sequence length="35" mass="3991">MAHVAFEEIEDLSVCVRAHTPAVDTEFAWNEDDDK</sequence>
<reference evidence="1 2" key="1">
    <citation type="submission" date="2020-08" db="EMBL/GenBank/DDBJ databases">
        <title>Sequencing the genomes of 1000 actinobacteria strains.</title>
        <authorList>
            <person name="Klenk H.-P."/>
        </authorList>
    </citation>
    <scope>NUCLEOTIDE SEQUENCE [LARGE SCALE GENOMIC DNA]</scope>
    <source>
        <strain evidence="1 2">DSM 43768</strain>
    </source>
</reference>
<dbReference type="Proteomes" id="UP000565579">
    <property type="component" value="Unassembled WGS sequence"/>
</dbReference>
<gene>
    <name evidence="1" type="ORF">HD593_008016</name>
</gene>
<evidence type="ECO:0000313" key="2">
    <source>
        <dbReference type="Proteomes" id="UP000565579"/>
    </source>
</evidence>
<keyword evidence="2" id="KW-1185">Reference proteome</keyword>
<organism evidence="1 2">
    <name type="scientific">Nonomuraea rubra</name>
    <dbReference type="NCBI Taxonomy" id="46180"/>
    <lineage>
        <taxon>Bacteria</taxon>
        <taxon>Bacillati</taxon>
        <taxon>Actinomycetota</taxon>
        <taxon>Actinomycetes</taxon>
        <taxon>Streptosporangiales</taxon>
        <taxon>Streptosporangiaceae</taxon>
        <taxon>Nonomuraea</taxon>
    </lineage>
</organism>
<accession>A0A7X0P1D3</accession>
<dbReference type="AlphaFoldDB" id="A0A7X0P1D3"/>
<protein>
    <submittedName>
        <fullName evidence="1">Uncharacterized protein</fullName>
    </submittedName>
</protein>
<dbReference type="EMBL" id="JACHMI010000001">
    <property type="protein sequence ID" value="MBB6553221.1"/>
    <property type="molecule type" value="Genomic_DNA"/>
</dbReference>
<comment type="caution">
    <text evidence="1">The sequence shown here is derived from an EMBL/GenBank/DDBJ whole genome shotgun (WGS) entry which is preliminary data.</text>
</comment>